<dbReference type="InterPro" id="IPR036397">
    <property type="entry name" value="RNaseH_sf"/>
</dbReference>
<dbReference type="InterPro" id="IPR024567">
    <property type="entry name" value="RNase_HII/HIII_dom"/>
</dbReference>
<evidence type="ECO:0000259" key="17">
    <source>
        <dbReference type="PROSITE" id="PS51975"/>
    </source>
</evidence>
<dbReference type="RefSeq" id="WP_138125691.1">
    <property type="nucleotide sequence ID" value="NZ_SWLG01000006.1"/>
</dbReference>
<dbReference type="NCBIfam" id="NF000595">
    <property type="entry name" value="PRK00015.1-3"/>
    <property type="match status" value="1"/>
</dbReference>
<dbReference type="EC" id="3.1.26.4" evidence="6 14"/>
<evidence type="ECO:0000256" key="14">
    <source>
        <dbReference type="HAMAP-Rule" id="MF_00052"/>
    </source>
</evidence>
<evidence type="ECO:0000256" key="16">
    <source>
        <dbReference type="RuleBase" id="RU003515"/>
    </source>
</evidence>
<feature type="binding site" evidence="14 15">
    <location>
        <position position="79"/>
    </location>
    <ligand>
        <name>a divalent metal cation</name>
        <dbReference type="ChEBI" id="CHEBI:60240"/>
    </ligand>
</feature>
<comment type="cofactor">
    <cofactor evidence="2">
        <name>Mg(2+)</name>
        <dbReference type="ChEBI" id="CHEBI:18420"/>
    </cofactor>
</comment>
<dbReference type="GO" id="GO:0003723">
    <property type="term" value="F:RNA binding"/>
    <property type="evidence" value="ECO:0007669"/>
    <property type="project" value="UniProtKB-UniRule"/>
</dbReference>
<comment type="function">
    <text evidence="3 14 16">Endonuclease that specifically degrades the RNA of RNA-DNA hybrids.</text>
</comment>
<keyword evidence="19" id="KW-1185">Reference proteome</keyword>
<dbReference type="GO" id="GO:0043137">
    <property type="term" value="P:DNA replication, removal of RNA primer"/>
    <property type="evidence" value="ECO:0007669"/>
    <property type="project" value="TreeGrafter"/>
</dbReference>
<evidence type="ECO:0000256" key="11">
    <source>
        <dbReference type="ARBA" id="ARBA00022759"/>
    </source>
</evidence>
<dbReference type="InterPro" id="IPR001352">
    <property type="entry name" value="RNase_HII/HIII"/>
</dbReference>
<dbReference type="PANTHER" id="PTHR10954">
    <property type="entry name" value="RIBONUCLEASE H2 SUBUNIT A"/>
    <property type="match status" value="1"/>
</dbReference>
<keyword evidence="11 14" id="KW-0255">Endonuclease</keyword>
<dbReference type="GO" id="GO:0032299">
    <property type="term" value="C:ribonuclease H2 complex"/>
    <property type="evidence" value="ECO:0007669"/>
    <property type="project" value="TreeGrafter"/>
</dbReference>
<dbReference type="CDD" id="cd07182">
    <property type="entry name" value="RNase_HII_bacteria_HII_like"/>
    <property type="match status" value="1"/>
</dbReference>
<proteinExistence type="inferred from homology"/>
<comment type="catalytic activity">
    <reaction evidence="1 14 15 16">
        <text>Endonucleolytic cleavage to 5'-phosphomonoester.</text>
        <dbReference type="EC" id="3.1.26.4"/>
    </reaction>
</comment>
<name>A0A5R9F6U7_9BACL</name>
<accession>A0A5R9F6U7</accession>
<dbReference type="PROSITE" id="PS51975">
    <property type="entry name" value="RNASE_H_2"/>
    <property type="match status" value="1"/>
</dbReference>
<keyword evidence="10 14" id="KW-0479">Metal-binding</keyword>
<dbReference type="HAMAP" id="MF_00052_B">
    <property type="entry name" value="RNase_HII_B"/>
    <property type="match status" value="1"/>
</dbReference>
<evidence type="ECO:0000256" key="4">
    <source>
        <dbReference type="ARBA" id="ARBA00004496"/>
    </source>
</evidence>
<dbReference type="EMBL" id="SWLG01000006">
    <property type="protein sequence ID" value="TLS37348.1"/>
    <property type="molecule type" value="Genomic_DNA"/>
</dbReference>
<organism evidence="18 19">
    <name type="scientific">Exobacillus caeni</name>
    <dbReference type="NCBI Taxonomy" id="2574798"/>
    <lineage>
        <taxon>Bacteria</taxon>
        <taxon>Bacillati</taxon>
        <taxon>Bacillota</taxon>
        <taxon>Bacilli</taxon>
        <taxon>Bacillales</taxon>
        <taxon>Guptibacillaceae</taxon>
        <taxon>Exobacillus</taxon>
    </lineage>
</organism>
<keyword evidence="13 14" id="KW-0464">Manganese</keyword>
<dbReference type="InterPro" id="IPR022898">
    <property type="entry name" value="RNase_HII"/>
</dbReference>
<dbReference type="GO" id="GO:0005737">
    <property type="term" value="C:cytoplasm"/>
    <property type="evidence" value="ECO:0007669"/>
    <property type="project" value="UniProtKB-SubCell"/>
</dbReference>
<evidence type="ECO:0000256" key="8">
    <source>
        <dbReference type="ARBA" id="ARBA00022490"/>
    </source>
</evidence>
<sequence>MENKSIKRIEELLFKEKQELSDSEWDMLKKDKRAGIQKLVKRKEQKREQQRKLVLLFEQMSRYERRAFEEGIKCIAGVDEVGRGPLAGPVVAAAVILSPEQPVYGLQDSKKLTKKKLEQLYAEIMEKALDVSVGVSTPEEIDRLNIYQASKKAMEKAVLGLKKEPEYLLIDAMELPLEFPQESIIKGDAKSISIAAASIIAKVTRDRMMEELGRKYPQFGFERHVGYPTKEHIEAIKKFGVVEEHRQSFSPIKDMV</sequence>
<dbReference type="Pfam" id="PF01351">
    <property type="entry name" value="RNase_HII"/>
    <property type="match status" value="1"/>
</dbReference>
<evidence type="ECO:0000313" key="19">
    <source>
        <dbReference type="Proteomes" id="UP000308230"/>
    </source>
</evidence>
<evidence type="ECO:0000256" key="13">
    <source>
        <dbReference type="ARBA" id="ARBA00023211"/>
    </source>
</evidence>
<dbReference type="Gene3D" id="3.30.420.10">
    <property type="entry name" value="Ribonuclease H-like superfamily/Ribonuclease H"/>
    <property type="match status" value="1"/>
</dbReference>
<dbReference type="InterPro" id="IPR012337">
    <property type="entry name" value="RNaseH-like_sf"/>
</dbReference>
<feature type="binding site" evidence="14 15">
    <location>
        <position position="171"/>
    </location>
    <ligand>
        <name>a divalent metal cation</name>
        <dbReference type="ChEBI" id="CHEBI:60240"/>
    </ligand>
</feature>
<dbReference type="Proteomes" id="UP000308230">
    <property type="component" value="Unassembled WGS sequence"/>
</dbReference>
<evidence type="ECO:0000256" key="12">
    <source>
        <dbReference type="ARBA" id="ARBA00022801"/>
    </source>
</evidence>
<evidence type="ECO:0000256" key="10">
    <source>
        <dbReference type="ARBA" id="ARBA00022723"/>
    </source>
</evidence>
<keyword evidence="9 14" id="KW-0540">Nuclease</keyword>
<evidence type="ECO:0000256" key="1">
    <source>
        <dbReference type="ARBA" id="ARBA00000077"/>
    </source>
</evidence>
<keyword evidence="12 14" id="KW-0378">Hydrolase</keyword>
<dbReference type="GO" id="GO:0030145">
    <property type="term" value="F:manganese ion binding"/>
    <property type="evidence" value="ECO:0007669"/>
    <property type="project" value="UniProtKB-UniRule"/>
</dbReference>
<dbReference type="PANTHER" id="PTHR10954:SF18">
    <property type="entry name" value="RIBONUCLEASE HII"/>
    <property type="match status" value="1"/>
</dbReference>
<evidence type="ECO:0000313" key="18">
    <source>
        <dbReference type="EMBL" id="TLS37348.1"/>
    </source>
</evidence>
<evidence type="ECO:0000256" key="15">
    <source>
        <dbReference type="PROSITE-ProRule" id="PRU01319"/>
    </source>
</evidence>
<protein>
    <recommendedName>
        <fullName evidence="7 14">Ribonuclease HII</fullName>
        <shortName evidence="14">RNase HII</shortName>
        <ecNumber evidence="6 14">3.1.26.4</ecNumber>
    </recommendedName>
</protein>
<reference evidence="18 19" key="1">
    <citation type="submission" date="2019-04" db="EMBL/GenBank/DDBJ databases">
        <title>Bacillus caeni sp. nov., a bacterium isolated from mangrove sediment.</title>
        <authorList>
            <person name="Huang H."/>
            <person name="Mo K."/>
            <person name="Hu Y."/>
        </authorList>
    </citation>
    <scope>NUCLEOTIDE SEQUENCE [LARGE SCALE GENOMIC DNA]</scope>
    <source>
        <strain evidence="18 19">HB172195</strain>
    </source>
</reference>
<gene>
    <name evidence="14" type="primary">rnhB</name>
    <name evidence="18" type="ORF">FCL54_09335</name>
</gene>
<comment type="similarity">
    <text evidence="5 14 16">Belongs to the RNase HII family.</text>
</comment>
<feature type="domain" description="RNase H type-2" evidence="17">
    <location>
        <begin position="73"/>
        <end position="256"/>
    </location>
</feature>
<evidence type="ECO:0000256" key="2">
    <source>
        <dbReference type="ARBA" id="ARBA00001946"/>
    </source>
</evidence>
<comment type="caution">
    <text evidence="18">The sequence shown here is derived from an EMBL/GenBank/DDBJ whole genome shotgun (WGS) entry which is preliminary data.</text>
</comment>
<dbReference type="GO" id="GO:0006298">
    <property type="term" value="P:mismatch repair"/>
    <property type="evidence" value="ECO:0007669"/>
    <property type="project" value="TreeGrafter"/>
</dbReference>
<dbReference type="FunFam" id="3.30.420.10:FF:000006">
    <property type="entry name" value="Ribonuclease HII"/>
    <property type="match status" value="1"/>
</dbReference>
<dbReference type="GO" id="GO:0004523">
    <property type="term" value="F:RNA-DNA hybrid ribonuclease activity"/>
    <property type="evidence" value="ECO:0007669"/>
    <property type="project" value="UniProtKB-UniRule"/>
</dbReference>
<evidence type="ECO:0000256" key="6">
    <source>
        <dbReference type="ARBA" id="ARBA00012180"/>
    </source>
</evidence>
<dbReference type="NCBIfam" id="NF000594">
    <property type="entry name" value="PRK00015.1-1"/>
    <property type="match status" value="1"/>
</dbReference>
<evidence type="ECO:0000256" key="3">
    <source>
        <dbReference type="ARBA" id="ARBA00004065"/>
    </source>
</evidence>
<dbReference type="AlphaFoldDB" id="A0A5R9F6U7"/>
<evidence type="ECO:0000256" key="9">
    <source>
        <dbReference type="ARBA" id="ARBA00022722"/>
    </source>
</evidence>
<evidence type="ECO:0000256" key="5">
    <source>
        <dbReference type="ARBA" id="ARBA00007383"/>
    </source>
</evidence>
<dbReference type="SUPFAM" id="SSF53098">
    <property type="entry name" value="Ribonuclease H-like"/>
    <property type="match status" value="1"/>
</dbReference>
<keyword evidence="8 14" id="KW-0963">Cytoplasm</keyword>
<dbReference type="OrthoDB" id="9803420at2"/>
<comment type="subcellular location">
    <subcellularLocation>
        <location evidence="4 14">Cytoplasm</location>
    </subcellularLocation>
</comment>
<comment type="cofactor">
    <cofactor evidence="14 15">
        <name>Mn(2+)</name>
        <dbReference type="ChEBI" id="CHEBI:29035"/>
    </cofactor>
    <cofactor evidence="14 15">
        <name>Mg(2+)</name>
        <dbReference type="ChEBI" id="CHEBI:18420"/>
    </cofactor>
    <text evidence="14 15">Manganese or magnesium. Binds 1 divalent metal ion per monomer in the absence of substrate. May bind a second metal ion after substrate binding.</text>
</comment>
<feature type="binding site" evidence="14 15">
    <location>
        <position position="80"/>
    </location>
    <ligand>
        <name>a divalent metal cation</name>
        <dbReference type="ChEBI" id="CHEBI:60240"/>
    </ligand>
</feature>
<evidence type="ECO:0000256" key="7">
    <source>
        <dbReference type="ARBA" id="ARBA00019179"/>
    </source>
</evidence>